<accession>A0A841Z209</accession>
<keyword evidence="1" id="KW-0238">DNA-binding</keyword>
<proteinExistence type="predicted"/>
<evidence type="ECO:0000259" key="2">
    <source>
        <dbReference type="PROSITE" id="PS50943"/>
    </source>
</evidence>
<dbReference type="PROSITE" id="PS50943">
    <property type="entry name" value="HTH_CROC1"/>
    <property type="match status" value="1"/>
</dbReference>
<dbReference type="CDD" id="cd00093">
    <property type="entry name" value="HTH_XRE"/>
    <property type="match status" value="1"/>
</dbReference>
<comment type="caution">
    <text evidence="3">The sequence shown here is derived from an EMBL/GenBank/DDBJ whole genome shotgun (WGS) entry which is preliminary data.</text>
</comment>
<dbReference type="EMBL" id="JAARRL010000002">
    <property type="protein sequence ID" value="MBC1499354.1"/>
    <property type="molecule type" value="Genomic_DNA"/>
</dbReference>
<dbReference type="Pfam" id="PF01381">
    <property type="entry name" value="HTH_3"/>
    <property type="match status" value="1"/>
</dbReference>
<protein>
    <submittedName>
        <fullName evidence="3">Transcriptional regulator</fullName>
    </submittedName>
</protein>
<name>A0A841Z209_9LIST</name>
<gene>
    <name evidence="3" type="ORF">HB943_01975</name>
</gene>
<evidence type="ECO:0000313" key="4">
    <source>
        <dbReference type="Proteomes" id="UP000564536"/>
    </source>
</evidence>
<evidence type="ECO:0000256" key="1">
    <source>
        <dbReference type="ARBA" id="ARBA00023125"/>
    </source>
</evidence>
<dbReference type="InterPro" id="IPR010982">
    <property type="entry name" value="Lambda_DNA-bd_dom_sf"/>
</dbReference>
<dbReference type="SMART" id="SM00530">
    <property type="entry name" value="HTH_XRE"/>
    <property type="match status" value="2"/>
</dbReference>
<dbReference type="InterPro" id="IPR050807">
    <property type="entry name" value="TransReg_Diox_bact_type"/>
</dbReference>
<dbReference type="AlphaFoldDB" id="A0A841Z209"/>
<dbReference type="GO" id="GO:0003677">
    <property type="term" value="F:DNA binding"/>
    <property type="evidence" value="ECO:0007669"/>
    <property type="project" value="UniProtKB-KW"/>
</dbReference>
<dbReference type="GO" id="GO:0003700">
    <property type="term" value="F:DNA-binding transcription factor activity"/>
    <property type="evidence" value="ECO:0007669"/>
    <property type="project" value="TreeGrafter"/>
</dbReference>
<evidence type="ECO:0000313" key="3">
    <source>
        <dbReference type="EMBL" id="MBC1499354.1"/>
    </source>
</evidence>
<feature type="domain" description="HTH cro/C1-type" evidence="2">
    <location>
        <begin position="94"/>
        <end position="148"/>
    </location>
</feature>
<dbReference type="PANTHER" id="PTHR46797">
    <property type="entry name" value="HTH-TYPE TRANSCRIPTIONAL REGULATOR"/>
    <property type="match status" value="1"/>
</dbReference>
<sequence length="204" mass="23516">MKNLSEIVKELKGQDSYREMSEKTKISHNYLRNLVNGYDPRTKAPIQPSVDTLKKLSKAYMYSYTNLLEAAGYIDELEKIELPNDDFTETAKRIAALRKEKNLSLSEVAEQLQLDEVTYSKIEGAKIEPTGMILKKIASLYYVSTDYLLGLTDSKNWHSQIEDSDFVKSFEESPSAQKFVSELTESNTKDLEKLEQLWRVMHEK</sequence>
<dbReference type="Proteomes" id="UP000564536">
    <property type="component" value="Unassembled WGS sequence"/>
</dbReference>
<dbReference type="Gene3D" id="1.10.260.40">
    <property type="entry name" value="lambda repressor-like DNA-binding domains"/>
    <property type="match status" value="2"/>
</dbReference>
<dbReference type="SUPFAM" id="SSF47413">
    <property type="entry name" value="lambda repressor-like DNA-binding domains"/>
    <property type="match status" value="1"/>
</dbReference>
<organism evidence="3 4">
    <name type="scientific">Listeria weihenstephanensis</name>
    <dbReference type="NCBI Taxonomy" id="1006155"/>
    <lineage>
        <taxon>Bacteria</taxon>
        <taxon>Bacillati</taxon>
        <taxon>Bacillota</taxon>
        <taxon>Bacilli</taxon>
        <taxon>Bacillales</taxon>
        <taxon>Listeriaceae</taxon>
        <taxon>Listeria</taxon>
    </lineage>
</organism>
<dbReference type="InterPro" id="IPR001387">
    <property type="entry name" value="Cro/C1-type_HTH"/>
</dbReference>
<dbReference type="GO" id="GO:0005829">
    <property type="term" value="C:cytosol"/>
    <property type="evidence" value="ECO:0007669"/>
    <property type="project" value="TreeGrafter"/>
</dbReference>
<dbReference type="PANTHER" id="PTHR46797:SF1">
    <property type="entry name" value="METHYLPHOSPHONATE SYNTHASE"/>
    <property type="match status" value="1"/>
</dbReference>
<reference evidence="3 4" key="1">
    <citation type="submission" date="2020-03" db="EMBL/GenBank/DDBJ databases">
        <title>Soil Listeria distribution.</title>
        <authorList>
            <person name="Liao J."/>
            <person name="Wiedmann M."/>
        </authorList>
    </citation>
    <scope>NUCLEOTIDE SEQUENCE [LARGE SCALE GENOMIC DNA]</scope>
    <source>
        <strain evidence="3 4">FSL L7-1523</strain>
    </source>
</reference>